<evidence type="ECO:0000256" key="4">
    <source>
        <dbReference type="ARBA" id="ARBA00022989"/>
    </source>
</evidence>
<evidence type="ECO:0000256" key="1">
    <source>
        <dbReference type="ARBA" id="ARBA00004651"/>
    </source>
</evidence>
<keyword evidence="8" id="KW-1185">Reference proteome</keyword>
<feature type="transmembrane region" description="Helical" evidence="6">
    <location>
        <begin position="44"/>
        <end position="63"/>
    </location>
</feature>
<feature type="transmembrane region" description="Helical" evidence="6">
    <location>
        <begin position="133"/>
        <end position="152"/>
    </location>
</feature>
<dbReference type="NCBIfam" id="TIGR00374">
    <property type="entry name" value="flippase-like domain"/>
    <property type="match status" value="1"/>
</dbReference>
<keyword evidence="5 6" id="KW-0472">Membrane</keyword>
<keyword evidence="4 6" id="KW-1133">Transmembrane helix</keyword>
<accession>A0A7W5EPZ5</accession>
<dbReference type="RefSeq" id="WP_183381854.1">
    <property type="nucleotide sequence ID" value="NZ_JACHXR010000001.1"/>
</dbReference>
<dbReference type="Pfam" id="PF03706">
    <property type="entry name" value="LPG_synthase_TM"/>
    <property type="match status" value="1"/>
</dbReference>
<evidence type="ECO:0000256" key="5">
    <source>
        <dbReference type="ARBA" id="ARBA00023136"/>
    </source>
</evidence>
<dbReference type="PANTHER" id="PTHR37693">
    <property type="entry name" value="PHOSPHATIDYLGLYCEROL LYSYLTRANSFERASE"/>
    <property type="match status" value="1"/>
</dbReference>
<evidence type="ECO:0000256" key="3">
    <source>
        <dbReference type="ARBA" id="ARBA00022692"/>
    </source>
</evidence>
<evidence type="ECO:0000256" key="2">
    <source>
        <dbReference type="ARBA" id="ARBA00022475"/>
    </source>
</evidence>
<evidence type="ECO:0000313" key="8">
    <source>
        <dbReference type="Proteomes" id="UP000518892"/>
    </source>
</evidence>
<gene>
    <name evidence="7" type="ORF">FHR97_000134</name>
</gene>
<comment type="caution">
    <text evidence="7">The sequence shown here is derived from an EMBL/GenBank/DDBJ whole genome shotgun (WGS) entry which is preliminary data.</text>
</comment>
<protein>
    <submittedName>
        <fullName evidence="7">Uncharacterized protein (TIRG00374 family)</fullName>
    </submittedName>
</protein>
<feature type="transmembrane region" description="Helical" evidence="6">
    <location>
        <begin position="310"/>
        <end position="328"/>
    </location>
</feature>
<organism evidence="7 8">
    <name type="scientific">Halomonas stenophila</name>
    <dbReference type="NCBI Taxonomy" id="795312"/>
    <lineage>
        <taxon>Bacteria</taxon>
        <taxon>Pseudomonadati</taxon>
        <taxon>Pseudomonadota</taxon>
        <taxon>Gammaproteobacteria</taxon>
        <taxon>Oceanospirillales</taxon>
        <taxon>Halomonadaceae</taxon>
        <taxon>Halomonas</taxon>
    </lineage>
</organism>
<feature type="transmembrane region" description="Helical" evidence="6">
    <location>
        <begin position="158"/>
        <end position="178"/>
    </location>
</feature>
<dbReference type="GO" id="GO:0005886">
    <property type="term" value="C:plasma membrane"/>
    <property type="evidence" value="ECO:0007669"/>
    <property type="project" value="UniProtKB-SubCell"/>
</dbReference>
<keyword evidence="2" id="KW-1003">Cell membrane</keyword>
<evidence type="ECO:0000256" key="6">
    <source>
        <dbReference type="SAM" id="Phobius"/>
    </source>
</evidence>
<feature type="transmembrane region" description="Helical" evidence="6">
    <location>
        <begin position="15"/>
        <end position="32"/>
    </location>
</feature>
<evidence type="ECO:0000313" key="7">
    <source>
        <dbReference type="EMBL" id="MBB3229319.1"/>
    </source>
</evidence>
<proteinExistence type="predicted"/>
<dbReference type="AlphaFoldDB" id="A0A7W5EPZ5"/>
<dbReference type="PANTHER" id="PTHR37693:SF1">
    <property type="entry name" value="INTEGRAL MEMBRANE PROTEIN"/>
    <property type="match status" value="1"/>
</dbReference>
<sequence>MAEGFPRPTCLGARAGWLALALVLALVVPVLIGGPGSLTALRTFPVPLLALMLAMVALGWNLNALRLRLLLAGRAGRLGQRRALGMVMASEFALCATPGGSGGPATLLVLLARRGLPPTRGSAVFLADQCCDLLFFLLALVGLAAGSLWQAASWPHPGLLGAAIAGLALLLASLALLIHRLPGLLRRAPLHRAPCHRGPWLARRLLRFRHALLATLRLPRHTLTLVMLCCAGHWLLRYSLLYLALAGLGAEVGWAWTFLVQMLAMAAGQLSLLPGGAGAAELGTGMLLMPLVGPATAGAAVVVWRFVTYHVYLLAGAPVFLAMVGTALRRRDRAGARRPA</sequence>
<dbReference type="InterPro" id="IPR022791">
    <property type="entry name" value="L-PG_synthase/AglD"/>
</dbReference>
<reference evidence="7 8" key="1">
    <citation type="submission" date="2020-08" db="EMBL/GenBank/DDBJ databases">
        <title>Genomic Encyclopedia of Type Strains, Phase III (KMG-III): the genomes of soil and plant-associated and newly described type strains.</title>
        <authorList>
            <person name="Whitman W."/>
        </authorList>
    </citation>
    <scope>NUCLEOTIDE SEQUENCE [LARGE SCALE GENOMIC DNA]</scope>
    <source>
        <strain evidence="7 8">CECT 7744</strain>
    </source>
</reference>
<name>A0A7W5EPZ5_9GAMM</name>
<keyword evidence="3 6" id="KW-0812">Transmembrane</keyword>
<dbReference type="Proteomes" id="UP000518892">
    <property type="component" value="Unassembled WGS sequence"/>
</dbReference>
<dbReference type="EMBL" id="JACHXR010000001">
    <property type="protein sequence ID" value="MBB3229319.1"/>
    <property type="molecule type" value="Genomic_DNA"/>
</dbReference>
<comment type="subcellular location">
    <subcellularLocation>
        <location evidence="1">Cell membrane</location>
        <topology evidence="1">Multi-pass membrane protein</topology>
    </subcellularLocation>
</comment>